<dbReference type="EMBL" id="LT607413">
    <property type="protein sequence ID" value="SCF33924.1"/>
    <property type="molecule type" value="Genomic_DNA"/>
</dbReference>
<organism evidence="2 3">
    <name type="scientific">Micromonospora echinospora</name>
    <name type="common">Micromonospora purpurea</name>
    <dbReference type="NCBI Taxonomy" id="1877"/>
    <lineage>
        <taxon>Bacteria</taxon>
        <taxon>Bacillati</taxon>
        <taxon>Actinomycetota</taxon>
        <taxon>Actinomycetes</taxon>
        <taxon>Micromonosporales</taxon>
        <taxon>Micromonosporaceae</taxon>
        <taxon>Micromonospora</taxon>
    </lineage>
</organism>
<reference evidence="3" key="1">
    <citation type="submission" date="2016-06" db="EMBL/GenBank/DDBJ databases">
        <authorList>
            <person name="Varghese N."/>
            <person name="Submissions Spin"/>
        </authorList>
    </citation>
    <scope>NUCLEOTIDE SEQUENCE [LARGE SCALE GENOMIC DNA]</scope>
    <source>
        <strain evidence="3">DSM 43816</strain>
    </source>
</reference>
<gene>
    <name evidence="2" type="ORF">GA0070618_5458</name>
</gene>
<keyword evidence="3" id="KW-1185">Reference proteome</keyword>
<evidence type="ECO:0000256" key="1">
    <source>
        <dbReference type="SAM" id="Phobius"/>
    </source>
</evidence>
<feature type="transmembrane region" description="Helical" evidence="1">
    <location>
        <begin position="44"/>
        <end position="64"/>
    </location>
</feature>
<keyword evidence="1" id="KW-1133">Transmembrane helix</keyword>
<keyword evidence="1" id="KW-0812">Transmembrane</keyword>
<keyword evidence="1" id="KW-0472">Membrane</keyword>
<dbReference type="RefSeq" id="WP_088984137.1">
    <property type="nucleotide sequence ID" value="NZ_LT607413.1"/>
</dbReference>
<accession>A0A1C4ZMC0</accession>
<evidence type="ECO:0000313" key="3">
    <source>
        <dbReference type="Proteomes" id="UP000198253"/>
    </source>
</evidence>
<sequence>MIRVGVTMLGAAASVCAVVVLLTSGSWRAALRILLDLLTAAGLLRLSGAPGWGALAAAAAIVALRRLLWAALAAAEPTVDGAPDDRRAPTPAHRC</sequence>
<evidence type="ECO:0000313" key="2">
    <source>
        <dbReference type="EMBL" id="SCF33924.1"/>
    </source>
</evidence>
<dbReference type="InParanoid" id="A0A1C4ZMC0"/>
<protein>
    <submittedName>
        <fullName evidence="2">Uncharacterized protein</fullName>
    </submittedName>
</protein>
<name>A0A1C4ZMC0_MICEC</name>
<proteinExistence type="predicted"/>
<dbReference type="Proteomes" id="UP000198253">
    <property type="component" value="Chromosome I"/>
</dbReference>
<dbReference type="AlphaFoldDB" id="A0A1C4ZMC0"/>